<keyword evidence="2 4" id="KW-0694">RNA-binding</keyword>
<dbReference type="AlphaFoldDB" id="A0AA35XER7"/>
<feature type="region of interest" description="Disordered" evidence="5">
    <location>
        <begin position="22"/>
        <end position="46"/>
    </location>
</feature>
<accession>A0AA35XER7</accession>
<evidence type="ECO:0000256" key="5">
    <source>
        <dbReference type="SAM" id="MobiDB-lite"/>
    </source>
</evidence>
<feature type="compositionally biased region" description="Basic and acidic residues" evidence="5">
    <location>
        <begin position="29"/>
        <end position="46"/>
    </location>
</feature>
<dbReference type="CDD" id="cd12307">
    <property type="entry name" value="RRM_NIFK_like"/>
    <property type="match status" value="1"/>
</dbReference>
<proteinExistence type="predicted"/>
<evidence type="ECO:0000256" key="4">
    <source>
        <dbReference type="PROSITE-ProRule" id="PRU00176"/>
    </source>
</evidence>
<dbReference type="SMART" id="SM00360">
    <property type="entry name" value="RRM"/>
    <property type="match status" value="1"/>
</dbReference>
<evidence type="ECO:0000256" key="2">
    <source>
        <dbReference type="ARBA" id="ARBA00022884"/>
    </source>
</evidence>
<evidence type="ECO:0000256" key="3">
    <source>
        <dbReference type="ARBA" id="ARBA00023242"/>
    </source>
</evidence>
<sequence length="239" mass="27306">MEEGDKVVDCAFTERAKKKVKQQKKAVRRGGEDEKDEEAHEELPPPRERGVIYLGHIPYGFFEDEMRSYFSQFGTVTRLKLYRSRKTGRSRGYAFVEFAFPEVAQIAAESMNNYLMCNKLLKCHVVEPEKVGKRMLTPDRRVDIKRKNSERGTENSQQTSNGVGSAEEVTRSVSREQRKRGEELAELGLDYQFTGYRRLCDTTATAKTSTHIIFADEGAEEEEDEGSEKELIIEGAESE</sequence>
<keyword evidence="3" id="KW-0539">Nucleus</keyword>
<gene>
    <name evidence="7" type="ORF">GBAR_LOCUS29828</name>
</gene>
<dbReference type="Pfam" id="PF00076">
    <property type="entry name" value="RRM_1"/>
    <property type="match status" value="1"/>
</dbReference>
<feature type="compositionally biased region" description="Basic and acidic residues" evidence="5">
    <location>
        <begin position="168"/>
        <end position="180"/>
    </location>
</feature>
<dbReference type="GO" id="GO:0003723">
    <property type="term" value="F:RNA binding"/>
    <property type="evidence" value="ECO:0007669"/>
    <property type="project" value="UniProtKB-UniRule"/>
</dbReference>
<protein>
    <submittedName>
        <fullName evidence="7">MKI67 FHA domain-interacting nucleolar phosphoprotein-like</fullName>
    </submittedName>
</protein>
<feature type="compositionally biased region" description="Basic and acidic residues" evidence="5">
    <location>
        <begin position="139"/>
        <end position="153"/>
    </location>
</feature>
<evidence type="ECO:0000313" key="7">
    <source>
        <dbReference type="EMBL" id="CAI8054684.1"/>
    </source>
</evidence>
<feature type="region of interest" description="Disordered" evidence="5">
    <location>
        <begin position="216"/>
        <end position="239"/>
    </location>
</feature>
<reference evidence="7" key="1">
    <citation type="submission" date="2023-03" db="EMBL/GenBank/DDBJ databases">
        <authorList>
            <person name="Steffen K."/>
            <person name="Cardenas P."/>
        </authorList>
    </citation>
    <scope>NUCLEOTIDE SEQUENCE</scope>
</reference>
<comment type="subcellular location">
    <subcellularLocation>
        <location evidence="1">Nucleus</location>
        <location evidence="1">Nucleolus</location>
    </subcellularLocation>
</comment>
<organism evidence="7 8">
    <name type="scientific">Geodia barretti</name>
    <name type="common">Barrett's horny sponge</name>
    <dbReference type="NCBI Taxonomy" id="519541"/>
    <lineage>
        <taxon>Eukaryota</taxon>
        <taxon>Metazoa</taxon>
        <taxon>Porifera</taxon>
        <taxon>Demospongiae</taxon>
        <taxon>Heteroscleromorpha</taxon>
        <taxon>Tetractinellida</taxon>
        <taxon>Astrophorina</taxon>
        <taxon>Geodiidae</taxon>
        <taxon>Geodia</taxon>
    </lineage>
</organism>
<dbReference type="PROSITE" id="PS50102">
    <property type="entry name" value="RRM"/>
    <property type="match status" value="1"/>
</dbReference>
<feature type="domain" description="RRM" evidence="6">
    <location>
        <begin position="50"/>
        <end position="128"/>
    </location>
</feature>
<keyword evidence="8" id="KW-1185">Reference proteome</keyword>
<dbReference type="PANTHER" id="PTHR46754">
    <property type="entry name" value="MKI67 FHA DOMAIN-INTERACTING NUCLEOLAR PHOSPHOPROTEIN"/>
    <property type="match status" value="1"/>
</dbReference>
<comment type="caution">
    <text evidence="7">The sequence shown here is derived from an EMBL/GenBank/DDBJ whole genome shotgun (WGS) entry which is preliminary data.</text>
</comment>
<dbReference type="InterPro" id="IPR000504">
    <property type="entry name" value="RRM_dom"/>
</dbReference>
<feature type="compositionally biased region" description="Acidic residues" evidence="5">
    <location>
        <begin position="217"/>
        <end position="227"/>
    </location>
</feature>
<evidence type="ECO:0000259" key="6">
    <source>
        <dbReference type="PROSITE" id="PS50102"/>
    </source>
</evidence>
<dbReference type="Gene3D" id="3.30.70.330">
    <property type="match status" value="1"/>
</dbReference>
<evidence type="ECO:0000313" key="8">
    <source>
        <dbReference type="Proteomes" id="UP001174909"/>
    </source>
</evidence>
<feature type="region of interest" description="Disordered" evidence="5">
    <location>
        <begin position="139"/>
        <end position="180"/>
    </location>
</feature>
<dbReference type="SUPFAM" id="SSF54928">
    <property type="entry name" value="RNA-binding domain, RBD"/>
    <property type="match status" value="1"/>
</dbReference>
<feature type="compositionally biased region" description="Polar residues" evidence="5">
    <location>
        <begin position="154"/>
        <end position="163"/>
    </location>
</feature>
<evidence type="ECO:0000256" key="1">
    <source>
        <dbReference type="ARBA" id="ARBA00004604"/>
    </source>
</evidence>
<dbReference type="EMBL" id="CASHTH010004204">
    <property type="protein sequence ID" value="CAI8054684.1"/>
    <property type="molecule type" value="Genomic_DNA"/>
</dbReference>
<dbReference type="GO" id="GO:0005730">
    <property type="term" value="C:nucleolus"/>
    <property type="evidence" value="ECO:0007669"/>
    <property type="project" value="UniProtKB-SubCell"/>
</dbReference>
<dbReference type="InterPro" id="IPR012677">
    <property type="entry name" value="Nucleotide-bd_a/b_plait_sf"/>
</dbReference>
<dbReference type="InterPro" id="IPR035979">
    <property type="entry name" value="RBD_domain_sf"/>
</dbReference>
<dbReference type="Proteomes" id="UP001174909">
    <property type="component" value="Unassembled WGS sequence"/>
</dbReference>
<name>A0AA35XER7_GEOBA</name>